<evidence type="ECO:0000256" key="4">
    <source>
        <dbReference type="ARBA" id="ARBA00022884"/>
    </source>
</evidence>
<evidence type="ECO:0000313" key="9">
    <source>
        <dbReference type="Proteomes" id="UP000764110"/>
    </source>
</evidence>
<comment type="caution">
    <text evidence="8">The sequence shown here is derived from an EMBL/GenBank/DDBJ whole genome shotgun (WGS) entry which is preliminary data.</text>
</comment>
<accession>A0A9P8S6S1</accession>
<dbReference type="GO" id="GO:0010468">
    <property type="term" value="P:regulation of gene expression"/>
    <property type="evidence" value="ECO:0007669"/>
    <property type="project" value="TreeGrafter"/>
</dbReference>
<dbReference type="PANTHER" id="PTHR15341">
    <property type="entry name" value="SUN-COR STEROID HORMONE RECEPTOR CO-REPRESSOR"/>
    <property type="match status" value="1"/>
</dbReference>
<comment type="similarity">
    <text evidence="2 6">Belongs to the C1D family.</text>
</comment>
<evidence type="ECO:0000256" key="2">
    <source>
        <dbReference type="ARBA" id="ARBA00009154"/>
    </source>
</evidence>
<feature type="compositionally biased region" description="Low complexity" evidence="7">
    <location>
        <begin position="268"/>
        <end position="289"/>
    </location>
</feature>
<dbReference type="InterPro" id="IPR011082">
    <property type="entry name" value="Exosome-assoc_fac/DNA_repair"/>
</dbReference>
<comment type="function">
    <text evidence="6">Required for exosome-dependent processing of pre-rRNA and small nucleolar RNA (snRNA) precursors. Involved in processing of 35S pre-rRNA at the A0, A1 and A2 sites.</text>
</comment>
<feature type="region of interest" description="Disordered" evidence="7">
    <location>
        <begin position="224"/>
        <end position="293"/>
    </location>
</feature>
<evidence type="ECO:0000256" key="3">
    <source>
        <dbReference type="ARBA" id="ARBA00022552"/>
    </source>
</evidence>
<dbReference type="InterPro" id="IPR009069">
    <property type="entry name" value="Cys_alpha_HP_mot_SF"/>
</dbReference>
<evidence type="ECO:0000256" key="5">
    <source>
        <dbReference type="ARBA" id="ARBA00023242"/>
    </source>
</evidence>
<dbReference type="PANTHER" id="PTHR15341:SF3">
    <property type="entry name" value="NUCLEAR NUCLEIC ACID-BINDING PROTEIN C1D"/>
    <property type="match status" value="1"/>
</dbReference>
<feature type="region of interest" description="Disordered" evidence="7">
    <location>
        <begin position="319"/>
        <end position="339"/>
    </location>
</feature>
<protein>
    <recommendedName>
        <fullName evidence="6">Exosome complex protein</fullName>
    </recommendedName>
</protein>
<evidence type="ECO:0000256" key="7">
    <source>
        <dbReference type="SAM" id="MobiDB-lite"/>
    </source>
</evidence>
<feature type="region of interest" description="Disordered" evidence="7">
    <location>
        <begin position="140"/>
        <end position="189"/>
    </location>
</feature>
<dbReference type="GO" id="GO:0000460">
    <property type="term" value="P:maturation of 5.8S rRNA"/>
    <property type="evidence" value="ECO:0007669"/>
    <property type="project" value="TreeGrafter"/>
</dbReference>
<reference evidence="8 9" key="1">
    <citation type="submission" date="2020-07" db="EMBL/GenBank/DDBJ databases">
        <title>Metarhizium humberi genome.</title>
        <authorList>
            <person name="Lysoe E."/>
        </authorList>
    </citation>
    <scope>NUCLEOTIDE SEQUENCE [LARGE SCALE GENOMIC DNA]</scope>
    <source>
        <strain evidence="8 9">ESALQ1638</strain>
    </source>
</reference>
<keyword evidence="3 6" id="KW-0698">rRNA processing</keyword>
<name>A0A9P8S6S1_9HYPO</name>
<organism evidence="8 9">
    <name type="scientific">Metarhizium humberi</name>
    <dbReference type="NCBI Taxonomy" id="2596975"/>
    <lineage>
        <taxon>Eukaryota</taxon>
        <taxon>Fungi</taxon>
        <taxon>Dikarya</taxon>
        <taxon>Ascomycota</taxon>
        <taxon>Pezizomycotina</taxon>
        <taxon>Sordariomycetes</taxon>
        <taxon>Hypocreomycetidae</taxon>
        <taxon>Hypocreales</taxon>
        <taxon>Clavicipitaceae</taxon>
        <taxon>Metarhizium</taxon>
    </lineage>
</organism>
<keyword evidence="5 6" id="KW-0539">Nucleus</keyword>
<feature type="compositionally biased region" description="Low complexity" evidence="7">
    <location>
        <begin position="243"/>
        <end position="258"/>
    </location>
</feature>
<sequence length="385" mass="41134">MSDVKDISPNLDRLDRQLDNLEDALAPLLNNLNEKASQLPLLDKAKLFSLTAYSIESLLFSYLRLQGVDAQNHPVYAELKRVQQYFGKIKAAEEPETQRSLVVNQEAAARILKADLADNKSISSKLAEKIAEERAKALLKSVESRKRPADESAASGGSGTWTPATLPRPPGPRLQTRPLPLAASASRSRASPTLLQASTLPISPIFISPPSATTLLLLLLHHRSQPPKTSSPKKMPRNRSVGRAPAPSRAPTRPTVPASNPMPQQQRPATTMAAPPQHAPQQMAPAPAASQGPGLFGQMASTAAGVAIGSSVGHAIGGLFSGGSSEPAPQPVQAQATQQQQQWGNNCQAATQQFTKCMDDNGGNMQICNWYLEQLKACQAAASQY</sequence>
<gene>
    <name evidence="8" type="ORF">MHUMG1_05234</name>
</gene>
<feature type="compositionally biased region" description="Low complexity" evidence="7">
    <location>
        <begin position="177"/>
        <end position="189"/>
    </location>
</feature>
<comment type="subcellular location">
    <subcellularLocation>
        <location evidence="1 6">Nucleus</location>
    </subcellularLocation>
</comment>
<dbReference type="GO" id="GO:0000178">
    <property type="term" value="C:exosome (RNase complex)"/>
    <property type="evidence" value="ECO:0007669"/>
    <property type="project" value="TreeGrafter"/>
</dbReference>
<evidence type="ECO:0000313" key="8">
    <source>
        <dbReference type="EMBL" id="KAH0596926.1"/>
    </source>
</evidence>
<proteinExistence type="inferred from homology"/>
<dbReference type="SUPFAM" id="SSF47072">
    <property type="entry name" value="Cysteine alpha-hairpin motif"/>
    <property type="match status" value="1"/>
</dbReference>
<keyword evidence="4 6" id="KW-0694">RNA-binding</keyword>
<dbReference type="AlphaFoldDB" id="A0A9P8S6S1"/>
<dbReference type="GO" id="GO:0003677">
    <property type="term" value="F:DNA binding"/>
    <property type="evidence" value="ECO:0007669"/>
    <property type="project" value="TreeGrafter"/>
</dbReference>
<dbReference type="GO" id="GO:0005730">
    <property type="term" value="C:nucleolus"/>
    <property type="evidence" value="ECO:0007669"/>
    <property type="project" value="TreeGrafter"/>
</dbReference>
<dbReference type="InterPro" id="IPR007146">
    <property type="entry name" value="Sas10/Utp3/C1D"/>
</dbReference>
<dbReference type="EMBL" id="JACEFI010000008">
    <property type="protein sequence ID" value="KAH0596926.1"/>
    <property type="molecule type" value="Genomic_DNA"/>
</dbReference>
<keyword evidence="9" id="KW-1185">Reference proteome</keyword>
<dbReference type="GO" id="GO:0003723">
    <property type="term" value="F:RNA binding"/>
    <property type="evidence" value="ECO:0007669"/>
    <property type="project" value="UniProtKB-UniRule"/>
</dbReference>
<evidence type="ECO:0000256" key="1">
    <source>
        <dbReference type="ARBA" id="ARBA00004123"/>
    </source>
</evidence>
<dbReference type="Proteomes" id="UP000764110">
    <property type="component" value="Unassembled WGS sequence"/>
</dbReference>
<dbReference type="Pfam" id="PF04000">
    <property type="entry name" value="Sas10_Utp3"/>
    <property type="match status" value="1"/>
</dbReference>
<feature type="compositionally biased region" description="Basic and acidic residues" evidence="7">
    <location>
        <begin position="140"/>
        <end position="150"/>
    </location>
</feature>
<evidence type="ECO:0000256" key="6">
    <source>
        <dbReference type="RuleBase" id="RU368003"/>
    </source>
</evidence>